<dbReference type="InterPro" id="IPR002371">
    <property type="entry name" value="FlgK"/>
</dbReference>
<dbReference type="AlphaFoldDB" id="A0A1I3U4M3"/>
<feature type="domain" description="Flagellar basal-body/hook protein C-terminal" evidence="8">
    <location>
        <begin position="664"/>
        <end position="702"/>
    </location>
</feature>
<comment type="similarity">
    <text evidence="3">Belongs to the flagella basal body rod proteins family.</text>
</comment>
<evidence type="ECO:0000256" key="1">
    <source>
        <dbReference type="ARBA" id="ARBA00004365"/>
    </source>
</evidence>
<dbReference type="OrthoDB" id="9802553at2"/>
<dbReference type="RefSeq" id="WP_092374148.1">
    <property type="nucleotide sequence ID" value="NZ_FORX01000007.1"/>
</dbReference>
<dbReference type="GO" id="GO:0005576">
    <property type="term" value="C:extracellular region"/>
    <property type="evidence" value="ECO:0007669"/>
    <property type="project" value="UniProtKB-SubCell"/>
</dbReference>
<reference evidence="11" key="1">
    <citation type="submission" date="2016-10" db="EMBL/GenBank/DDBJ databases">
        <authorList>
            <person name="Varghese N."/>
            <person name="Submissions S."/>
        </authorList>
    </citation>
    <scope>NUCLEOTIDE SEQUENCE [LARGE SCALE GENOMIC DNA]</scope>
    <source>
        <strain evidence="11">DSM 5918</strain>
    </source>
</reference>
<dbReference type="PRINTS" id="PR01005">
    <property type="entry name" value="FLGHOOKAP1"/>
</dbReference>
<sequence>MPGIASLFNIGKQSLFANQSAIEVVGNNISNANTEGYSRQAVRFEDGYYISYTPGQLGTGVNAAEVIRYFDEFTEIMYNDKSSEQQRWQKLYENLQNVEMIFNESNAQGVNSALSAFWADWQTLATSPDNQSVRAALLGHASNLEQAIGVVYGDLQRLQSQTDDTIRAEVSEINTLLESIAALNKQITVTEETGKNNANGLRDERATLVRKLAEKIDIRYIDNGLGNVTITTQAGHTLVDGVSAFRLAFDSPSSIPNLKSTSTYNGLPTFDGESSSEYTIKILNNVSVPPVPPVAEEDMLKFSVSVDGGKTWMTNEAGGSEFTYTGEAFLLPDGKGTLTFPDGDVGMDTLQKDDRFQILPNKSLFWYETTSSRINITPQIMPNGEDNERRLTGGTLAGYFQFRDASVGSYIEKLDAFAKGLAWEVNRIHSQGTGLERFEEVIGTYGVTSSELSLQTGAGSAFGDKLEDGNLMIGVYDKNTGALVQFSALDFSADDGVQNFVAQDHSLDRVVEAIKRVFPGKLTASVLDNHLQIEAADGYDFAFGSDSTGLLAALGINTFFDGSNARSLSLNNDVRGNTARINTGHINGAGEMNEGDNTTSAALAALQNKAVTTRTVSEGTTRQTLGEYYSTLVAKAGSDTQSSKFNYEYQQALANDLRSRQESVSGVNLDEEMTNLIKFQHAYTAAAKLITTAESMLQVLLGLKN</sequence>
<dbReference type="Pfam" id="PF00460">
    <property type="entry name" value="Flg_bb_rod"/>
    <property type="match status" value="1"/>
</dbReference>
<dbReference type="GO" id="GO:0005198">
    <property type="term" value="F:structural molecule activity"/>
    <property type="evidence" value="ECO:0007669"/>
    <property type="project" value="InterPro"/>
</dbReference>
<dbReference type="NCBIfam" id="TIGR02492">
    <property type="entry name" value="flgK_ends"/>
    <property type="match status" value="1"/>
</dbReference>
<dbReference type="SUPFAM" id="SSF64518">
    <property type="entry name" value="Phase 1 flagellin"/>
    <property type="match status" value="1"/>
</dbReference>
<proteinExistence type="inferred from homology"/>
<evidence type="ECO:0000256" key="3">
    <source>
        <dbReference type="ARBA" id="ARBA00009677"/>
    </source>
</evidence>
<evidence type="ECO:0000256" key="4">
    <source>
        <dbReference type="ARBA" id="ARBA00016244"/>
    </source>
</evidence>
<feature type="domain" description="Flagellar hook-associated protein FlgK helical" evidence="9">
    <location>
        <begin position="95"/>
        <end position="257"/>
    </location>
</feature>
<evidence type="ECO:0000313" key="10">
    <source>
        <dbReference type="EMBL" id="SFJ77872.1"/>
    </source>
</evidence>
<dbReference type="EMBL" id="FORX01000007">
    <property type="protein sequence ID" value="SFJ77872.1"/>
    <property type="molecule type" value="Genomic_DNA"/>
</dbReference>
<comment type="subcellular location">
    <subcellularLocation>
        <location evidence="1">Bacterial flagellum</location>
    </subcellularLocation>
    <subcellularLocation>
        <location evidence="2">Secreted</location>
    </subcellularLocation>
</comment>
<keyword evidence="10" id="KW-0969">Cilium</keyword>
<dbReference type="PANTHER" id="PTHR30033:SF1">
    <property type="entry name" value="FLAGELLAR HOOK-ASSOCIATED PROTEIN 1"/>
    <property type="match status" value="1"/>
</dbReference>
<dbReference type="InterPro" id="IPR001444">
    <property type="entry name" value="Flag_bb_rod_N"/>
</dbReference>
<evidence type="ECO:0000259" key="7">
    <source>
        <dbReference type="Pfam" id="PF00460"/>
    </source>
</evidence>
<dbReference type="GO" id="GO:0009424">
    <property type="term" value="C:bacterial-type flagellum hook"/>
    <property type="evidence" value="ECO:0007669"/>
    <property type="project" value="InterPro"/>
</dbReference>
<dbReference type="Proteomes" id="UP000198635">
    <property type="component" value="Unassembled WGS sequence"/>
</dbReference>
<evidence type="ECO:0000256" key="6">
    <source>
        <dbReference type="ARBA" id="ARBA00023143"/>
    </source>
</evidence>
<dbReference type="GO" id="GO:0044780">
    <property type="term" value="P:bacterial-type flagellum assembly"/>
    <property type="evidence" value="ECO:0007669"/>
    <property type="project" value="InterPro"/>
</dbReference>
<name>A0A1I3U4M3_9BACT</name>
<dbReference type="STRING" id="52560.SAMN04488082_10720"/>
<keyword evidence="6" id="KW-0975">Bacterial flagellum</keyword>
<keyword evidence="10" id="KW-0966">Cell projection</keyword>
<evidence type="ECO:0000256" key="2">
    <source>
        <dbReference type="ARBA" id="ARBA00004613"/>
    </source>
</evidence>
<gene>
    <name evidence="10" type="ORF">SAMN04488082_10720</name>
</gene>
<dbReference type="Pfam" id="PF06429">
    <property type="entry name" value="Flg_bbr_C"/>
    <property type="match status" value="1"/>
</dbReference>
<keyword evidence="5" id="KW-0964">Secreted</keyword>
<accession>A0A1I3U4M3</accession>
<dbReference type="InterPro" id="IPR053927">
    <property type="entry name" value="FlgK_helical"/>
</dbReference>
<protein>
    <recommendedName>
        <fullName evidence="4">Flagellar hook-associated protein 1</fullName>
    </recommendedName>
</protein>
<dbReference type="InterPro" id="IPR010930">
    <property type="entry name" value="Flg_bb/hook_C_dom"/>
</dbReference>
<evidence type="ECO:0000256" key="5">
    <source>
        <dbReference type="ARBA" id="ARBA00022525"/>
    </source>
</evidence>
<feature type="domain" description="Flagellar hook-associated protein FlgK helical" evidence="9">
    <location>
        <begin position="383"/>
        <end position="436"/>
    </location>
</feature>
<keyword evidence="11" id="KW-1185">Reference proteome</keyword>
<dbReference type="PANTHER" id="PTHR30033">
    <property type="entry name" value="FLAGELLAR HOOK-ASSOCIATED PROTEIN 1"/>
    <property type="match status" value="1"/>
</dbReference>
<evidence type="ECO:0000259" key="9">
    <source>
        <dbReference type="Pfam" id="PF22638"/>
    </source>
</evidence>
<dbReference type="Pfam" id="PF22638">
    <property type="entry name" value="FlgK_D1"/>
    <property type="match status" value="2"/>
</dbReference>
<organism evidence="10 11">
    <name type="scientific">Desulfomicrobium apsheronum</name>
    <dbReference type="NCBI Taxonomy" id="52560"/>
    <lineage>
        <taxon>Bacteria</taxon>
        <taxon>Pseudomonadati</taxon>
        <taxon>Thermodesulfobacteriota</taxon>
        <taxon>Desulfovibrionia</taxon>
        <taxon>Desulfovibrionales</taxon>
        <taxon>Desulfomicrobiaceae</taxon>
        <taxon>Desulfomicrobium</taxon>
    </lineage>
</organism>
<feature type="domain" description="Flagellar basal body rod protein N-terminal" evidence="7">
    <location>
        <begin position="15"/>
        <end position="37"/>
    </location>
</feature>
<evidence type="ECO:0000313" key="11">
    <source>
        <dbReference type="Proteomes" id="UP000198635"/>
    </source>
</evidence>
<evidence type="ECO:0000259" key="8">
    <source>
        <dbReference type="Pfam" id="PF06429"/>
    </source>
</evidence>
<keyword evidence="10" id="KW-0282">Flagellum</keyword>